<gene>
    <name evidence="3" type="ORF">GCM10022281_04790</name>
</gene>
<accession>A0ABP7TN47</accession>
<dbReference type="PANTHER" id="PTHR34473:SF3">
    <property type="entry name" value="TRANSMEMBRANE PROTEIN-RELATED"/>
    <property type="match status" value="1"/>
</dbReference>
<sequence length="160" mass="17167">MTAGDGIEPVERGYLGVLRVQRALAAVPLVVGAFVLWLVLFERHPLAVVVPVVAMLLAVVMVGVLPGRSWRRLGFALEPRLLRVVRGYLFHTDTIVPLARVQHLDVARGPLDRLFGTATLVVHTAGTHNSVVTLPGLSPERAGELAGVIRGHIQADPDAS</sequence>
<feature type="transmembrane region" description="Helical" evidence="1">
    <location>
        <begin position="23"/>
        <end position="40"/>
    </location>
</feature>
<evidence type="ECO:0000313" key="4">
    <source>
        <dbReference type="Proteomes" id="UP001424459"/>
    </source>
</evidence>
<organism evidence="3 4">
    <name type="scientific">Sphingomonas rosea</name>
    <dbReference type="NCBI Taxonomy" id="335605"/>
    <lineage>
        <taxon>Bacteria</taxon>
        <taxon>Pseudomonadati</taxon>
        <taxon>Pseudomonadota</taxon>
        <taxon>Alphaproteobacteria</taxon>
        <taxon>Sphingomonadales</taxon>
        <taxon>Sphingomonadaceae</taxon>
        <taxon>Sphingomonas</taxon>
    </lineage>
</organism>
<protein>
    <recommendedName>
        <fullName evidence="2">YdbS-like PH domain-containing protein</fullName>
    </recommendedName>
</protein>
<dbReference type="InterPro" id="IPR005182">
    <property type="entry name" value="YdbS-like_PH"/>
</dbReference>
<reference evidence="4" key="1">
    <citation type="journal article" date="2019" name="Int. J. Syst. Evol. Microbiol.">
        <title>The Global Catalogue of Microorganisms (GCM) 10K type strain sequencing project: providing services to taxonomists for standard genome sequencing and annotation.</title>
        <authorList>
            <consortium name="The Broad Institute Genomics Platform"/>
            <consortium name="The Broad Institute Genome Sequencing Center for Infectious Disease"/>
            <person name="Wu L."/>
            <person name="Ma J."/>
        </authorList>
    </citation>
    <scope>NUCLEOTIDE SEQUENCE [LARGE SCALE GENOMIC DNA]</scope>
    <source>
        <strain evidence="4">JCM 17564</strain>
    </source>
</reference>
<keyword evidence="1" id="KW-0812">Transmembrane</keyword>
<dbReference type="EMBL" id="BAABBR010000001">
    <property type="protein sequence ID" value="GAA4028750.1"/>
    <property type="molecule type" value="Genomic_DNA"/>
</dbReference>
<evidence type="ECO:0000256" key="1">
    <source>
        <dbReference type="SAM" id="Phobius"/>
    </source>
</evidence>
<proteinExistence type="predicted"/>
<evidence type="ECO:0000313" key="3">
    <source>
        <dbReference type="EMBL" id="GAA4028750.1"/>
    </source>
</evidence>
<keyword evidence="1" id="KW-1133">Transmembrane helix</keyword>
<keyword evidence="1" id="KW-0472">Membrane</keyword>
<comment type="caution">
    <text evidence="3">The sequence shown here is derived from an EMBL/GenBank/DDBJ whole genome shotgun (WGS) entry which is preliminary data.</text>
</comment>
<dbReference type="RefSeq" id="WP_344695387.1">
    <property type="nucleotide sequence ID" value="NZ_BAABBR010000001.1"/>
</dbReference>
<keyword evidence="4" id="KW-1185">Reference proteome</keyword>
<dbReference type="PANTHER" id="PTHR34473">
    <property type="entry name" value="UPF0699 TRANSMEMBRANE PROTEIN YDBS"/>
    <property type="match status" value="1"/>
</dbReference>
<dbReference type="Proteomes" id="UP001424459">
    <property type="component" value="Unassembled WGS sequence"/>
</dbReference>
<evidence type="ECO:0000259" key="2">
    <source>
        <dbReference type="Pfam" id="PF03703"/>
    </source>
</evidence>
<name>A0ABP7TN47_9SPHN</name>
<feature type="transmembrane region" description="Helical" evidence="1">
    <location>
        <begin position="46"/>
        <end position="65"/>
    </location>
</feature>
<feature type="domain" description="YdbS-like PH" evidence="2">
    <location>
        <begin position="70"/>
        <end position="146"/>
    </location>
</feature>
<dbReference type="Pfam" id="PF03703">
    <property type="entry name" value="bPH_2"/>
    <property type="match status" value="1"/>
</dbReference>